<evidence type="ECO:0000313" key="2">
    <source>
        <dbReference type="Proteomes" id="UP000805193"/>
    </source>
</evidence>
<keyword evidence="2" id="KW-1185">Reference proteome</keyword>
<protein>
    <submittedName>
        <fullName evidence="1">Uncharacterized protein</fullName>
    </submittedName>
</protein>
<name>A0AC60Q461_IXOPE</name>
<comment type="caution">
    <text evidence="1">The sequence shown here is derived from an EMBL/GenBank/DDBJ whole genome shotgun (WGS) entry which is preliminary data.</text>
</comment>
<dbReference type="EMBL" id="JABSTQ010009513">
    <property type="protein sequence ID" value="KAG0428530.1"/>
    <property type="molecule type" value="Genomic_DNA"/>
</dbReference>
<proteinExistence type="predicted"/>
<reference evidence="1 2" key="1">
    <citation type="journal article" date="2020" name="Cell">
        <title>Large-Scale Comparative Analyses of Tick Genomes Elucidate Their Genetic Diversity and Vector Capacities.</title>
        <authorList>
            <consortium name="Tick Genome and Microbiome Consortium (TIGMIC)"/>
            <person name="Jia N."/>
            <person name="Wang J."/>
            <person name="Shi W."/>
            <person name="Du L."/>
            <person name="Sun Y."/>
            <person name="Zhan W."/>
            <person name="Jiang J.F."/>
            <person name="Wang Q."/>
            <person name="Zhang B."/>
            <person name="Ji P."/>
            <person name="Bell-Sakyi L."/>
            <person name="Cui X.M."/>
            <person name="Yuan T.T."/>
            <person name="Jiang B.G."/>
            <person name="Yang W.F."/>
            <person name="Lam T.T."/>
            <person name="Chang Q.C."/>
            <person name="Ding S.J."/>
            <person name="Wang X.J."/>
            <person name="Zhu J.G."/>
            <person name="Ruan X.D."/>
            <person name="Zhao L."/>
            <person name="Wei J.T."/>
            <person name="Ye R.Z."/>
            <person name="Que T.C."/>
            <person name="Du C.H."/>
            <person name="Zhou Y.H."/>
            <person name="Cheng J.X."/>
            <person name="Dai P.F."/>
            <person name="Guo W.B."/>
            <person name="Han X.H."/>
            <person name="Huang E.J."/>
            <person name="Li L.F."/>
            <person name="Wei W."/>
            <person name="Gao Y.C."/>
            <person name="Liu J.Z."/>
            <person name="Shao H.Z."/>
            <person name="Wang X."/>
            <person name="Wang C.C."/>
            <person name="Yang T.C."/>
            <person name="Huo Q.B."/>
            <person name="Li W."/>
            <person name="Chen H.Y."/>
            <person name="Chen S.E."/>
            <person name="Zhou L.G."/>
            <person name="Ni X.B."/>
            <person name="Tian J.H."/>
            <person name="Sheng Y."/>
            <person name="Liu T."/>
            <person name="Pan Y.S."/>
            <person name="Xia L.Y."/>
            <person name="Li J."/>
            <person name="Zhao F."/>
            <person name="Cao W.C."/>
        </authorList>
    </citation>
    <scope>NUCLEOTIDE SEQUENCE [LARGE SCALE GENOMIC DNA]</scope>
    <source>
        <strain evidence="1">Iper-2018</strain>
    </source>
</reference>
<evidence type="ECO:0000313" key="1">
    <source>
        <dbReference type="EMBL" id="KAG0428530.1"/>
    </source>
</evidence>
<organism evidence="1 2">
    <name type="scientific">Ixodes persulcatus</name>
    <name type="common">Taiga tick</name>
    <dbReference type="NCBI Taxonomy" id="34615"/>
    <lineage>
        <taxon>Eukaryota</taxon>
        <taxon>Metazoa</taxon>
        <taxon>Ecdysozoa</taxon>
        <taxon>Arthropoda</taxon>
        <taxon>Chelicerata</taxon>
        <taxon>Arachnida</taxon>
        <taxon>Acari</taxon>
        <taxon>Parasitiformes</taxon>
        <taxon>Ixodida</taxon>
        <taxon>Ixodoidea</taxon>
        <taxon>Ixodidae</taxon>
        <taxon>Ixodinae</taxon>
        <taxon>Ixodes</taxon>
    </lineage>
</organism>
<sequence length="399" mass="43857">MGHLTCVVFKEIESGSVRERRSKRLLVGAPRAQTSQPGTNRSGAVYKCPMTTWLQDCKQIPIDEEKTAPENTVLKDDQWLGVTVRSQGPGGYVLACAHRHVSMGPSYRWGRGICYSLTQYLDLERAWEPCENRPVDKAHEQFGFCQAGTSGVISEACAHRHVSMGPSYRWGRGICYSLTQYLDLERAWEPCENRPVDKAHEQFGFCQAGTSGVISEDSTIVLGSPGPYTWKGTIFTISAKRLLKDWVWNVSPFLEEDAPVEKYSYLGMSVTSGRFFHNQTTFVAGAPRSNGTGKVVFFDKDKASTKLHTALILDGEQFASSFGYSLTSLDLNSDGFIDLVVGAPFYHGKGEGGAVYIYMNSKTGISKATKPIKLVGKDESRFGFGLSSAGDLNKDGFAG</sequence>
<dbReference type="Proteomes" id="UP000805193">
    <property type="component" value="Unassembled WGS sequence"/>
</dbReference>
<gene>
    <name evidence="1" type="ORF">HPB47_024486</name>
</gene>
<accession>A0AC60Q461</accession>